<name>A0A373A0L1_9ACTN</name>
<dbReference type="InterPro" id="IPR051082">
    <property type="entry name" value="Pentapeptide-BTB/POZ_domain"/>
</dbReference>
<organism evidence="1 2">
    <name type="scientific">Kitasatospora xanthocidica</name>
    <dbReference type="NCBI Taxonomy" id="83382"/>
    <lineage>
        <taxon>Bacteria</taxon>
        <taxon>Bacillati</taxon>
        <taxon>Actinomycetota</taxon>
        <taxon>Actinomycetes</taxon>
        <taxon>Kitasatosporales</taxon>
        <taxon>Streptomycetaceae</taxon>
        <taxon>Kitasatospora</taxon>
    </lineage>
</organism>
<proteinExistence type="predicted"/>
<dbReference type="PANTHER" id="PTHR14136">
    <property type="entry name" value="BTB_POZ DOMAIN-CONTAINING PROTEIN KCTD9"/>
    <property type="match status" value="1"/>
</dbReference>
<accession>A0A373A0L1</accession>
<reference evidence="1 2" key="1">
    <citation type="submission" date="2018-08" db="EMBL/GenBank/DDBJ databases">
        <title>Diversity &amp; Physiological Properties of Lignin-Decomposing Actinobacteria from Soil.</title>
        <authorList>
            <person name="Roh S.G."/>
            <person name="Kim S.B."/>
        </authorList>
    </citation>
    <scope>NUCLEOTIDE SEQUENCE [LARGE SCALE GENOMIC DNA]</scope>
    <source>
        <strain evidence="1 2">MMS17-GH009</strain>
    </source>
</reference>
<keyword evidence="2" id="KW-1185">Reference proteome</keyword>
<dbReference type="EMBL" id="QVIG01000001">
    <property type="protein sequence ID" value="RGD61698.1"/>
    <property type="molecule type" value="Genomic_DNA"/>
</dbReference>
<protein>
    <submittedName>
        <fullName evidence="1">Pentapeptide repeat-containing protein</fullName>
    </submittedName>
</protein>
<dbReference type="Gene3D" id="2.160.20.80">
    <property type="entry name" value="E3 ubiquitin-protein ligase SopA"/>
    <property type="match status" value="2"/>
</dbReference>
<comment type="caution">
    <text evidence="1">The sequence shown here is derived from an EMBL/GenBank/DDBJ whole genome shotgun (WGS) entry which is preliminary data.</text>
</comment>
<dbReference type="RefSeq" id="WP_074005571.1">
    <property type="nucleotide sequence ID" value="NZ_QVIG01000001.1"/>
</dbReference>
<dbReference type="Proteomes" id="UP000263377">
    <property type="component" value="Unassembled WGS sequence"/>
</dbReference>
<dbReference type="InterPro" id="IPR001646">
    <property type="entry name" value="5peptide_repeat"/>
</dbReference>
<dbReference type="PANTHER" id="PTHR14136:SF17">
    <property type="entry name" value="BTB_POZ DOMAIN-CONTAINING PROTEIN KCTD9"/>
    <property type="match status" value="1"/>
</dbReference>
<dbReference type="SUPFAM" id="SSF141571">
    <property type="entry name" value="Pentapeptide repeat-like"/>
    <property type="match status" value="1"/>
</dbReference>
<gene>
    <name evidence="1" type="ORF">DR950_31665</name>
</gene>
<dbReference type="AlphaFoldDB" id="A0A373A0L1"/>
<evidence type="ECO:0000313" key="1">
    <source>
        <dbReference type="EMBL" id="RGD61698.1"/>
    </source>
</evidence>
<evidence type="ECO:0000313" key="2">
    <source>
        <dbReference type="Proteomes" id="UP000263377"/>
    </source>
</evidence>
<dbReference type="Pfam" id="PF00805">
    <property type="entry name" value="Pentapeptide"/>
    <property type="match status" value="3"/>
</dbReference>
<sequence length="399" mass="43145">MAGIVVPTSEKLPPGPRRDLVEALHGLYRGAGKPSLREISLGIKQRDELPTTVSHDTASQLLHGVAVPAWARVESMVRYLAGTAVGRQKPDPEDEVERFHRLWLAADDADRDAPAPPPKAGTTDAALREELRSTDPERRIAALYRLERLAWRTPPQDQEATEPSWPSMLRDFLREARPLGGSTSPEPDPAEDVQVAVLILGRLPERYSGGHFNLSRLDLRNLVWDGARLWRANLSSSLLSGSSLEYAQLGDARLVEATLTGVDLDSADLTSADLTRCDLSGTTMVDTRIPDANLSGAVLTGTELVGASAPQARLRGCKASGADFRHADLSETSFKWAVLTNCHFDHAKLASADLTGAVLSGCSFAGADLSRARFTKRGLTEAQLTPAQLQSIKVVQNPD</sequence>